<organism evidence="1">
    <name type="scientific">Cladocopium goreaui</name>
    <dbReference type="NCBI Taxonomy" id="2562237"/>
    <lineage>
        <taxon>Eukaryota</taxon>
        <taxon>Sar</taxon>
        <taxon>Alveolata</taxon>
        <taxon>Dinophyceae</taxon>
        <taxon>Suessiales</taxon>
        <taxon>Symbiodiniaceae</taxon>
        <taxon>Cladocopium</taxon>
    </lineage>
</organism>
<dbReference type="OrthoDB" id="444875at2759"/>
<proteinExistence type="predicted"/>
<dbReference type="EMBL" id="CAMXCT010003308">
    <property type="protein sequence ID" value="CAI4003635.1"/>
    <property type="molecule type" value="Genomic_DNA"/>
</dbReference>
<name>A0A9P1D5H9_9DINO</name>
<evidence type="ECO:0000313" key="2">
    <source>
        <dbReference type="EMBL" id="CAL1157010.1"/>
    </source>
</evidence>
<evidence type="ECO:0000313" key="3">
    <source>
        <dbReference type="Proteomes" id="UP001152797"/>
    </source>
</evidence>
<sequence>MERFVCNQTMFVSMERRNRVIDAAVLRDVATAVYPNVSVPVSGNDSEQILMVPVSQGSLGREDMAEATCGFSVVSPLSIFVALRGPPLKLEEDGSLYLAQRLYLEGHVPGPFWFTLGAENSSISAEGPGIFSNGTKSYLQLKVNSIDELLALLGIMEVQLRAPQDFWGTDSLYVSVRSALEPANASNVAGVSLTLEQNYSMLVEVLPAADKPQITVQHGGAEVAQAGSPHHINASIAYVDFGSEDFARVHVRAPFGSLSFPELDVLMDVNQSSSLGDLATLTEFFGEREFESDAEEEFVTRVPARDGLWPTVSRYETSTADGFTLAGTVSALNQVLSQIQLTPPPDSPNSGSVSVTLQRTPSSVEWESLFEPGTFDADAALFSGDLALSIEPLKKSEFTCFVQGPAATFVDPGMDSRNMNITVYAETSASSLVTEEIAAELHEFRVSVRRGRISLDVNKYPVIYGRIPEIALAIESLVYTPPIGYAGQDVMRISGSCSSVTLEMTLNIVKGFLPPLISCCTGGTVLEVHRALSPAPVPPCVLESNAYGEIPAVAQVTFRSDIGQLAFWPVQGLYFDHGFDAVTPMHNVSSQIVCDGPGTVLQRGLGSKLAMLHVAETETRTSGELVITVLDARSNLSSTSMCPIRVLTDRREGLPMIYIDMPTPNASFLLSGTLGARTADALSGMEMAVPSFGFISAAPSTPCLVKLEVPRGALVAPHRSHRMDATEWTEERRGSYRLLADSVEAATELTQRLRFRVAEEEIDRQPLVVPMTISVFALPSGQKSDMEKGVLRDQRDLQLSMSSEPSIPKLHIHQRQLHVPRPPQRVELAQLEMQLHYPRSFVLQLSCDACTFHDGSLSTASVYQVTGLAPVLQRHVASMEMEVTCANCEAEVVLIRAWDPKTLELRNETMTAMGSLIAQASCQIITRSSAVARGPPLLRRRCR</sequence>
<protein>
    <submittedName>
        <fullName evidence="1">Uncharacterized protein</fullName>
    </submittedName>
</protein>
<comment type="caution">
    <text evidence="1">The sequence shown here is derived from an EMBL/GenBank/DDBJ whole genome shotgun (WGS) entry which is preliminary data.</text>
</comment>
<reference evidence="1" key="1">
    <citation type="submission" date="2022-10" db="EMBL/GenBank/DDBJ databases">
        <authorList>
            <person name="Chen Y."/>
            <person name="Dougan E. K."/>
            <person name="Chan C."/>
            <person name="Rhodes N."/>
            <person name="Thang M."/>
        </authorList>
    </citation>
    <scope>NUCLEOTIDE SEQUENCE</scope>
</reference>
<dbReference type="Proteomes" id="UP001152797">
    <property type="component" value="Unassembled WGS sequence"/>
</dbReference>
<dbReference type="AlphaFoldDB" id="A0A9P1D5H9"/>
<keyword evidence="3" id="KW-1185">Reference proteome</keyword>
<dbReference type="EMBL" id="CAMXCT020003308">
    <property type="protein sequence ID" value="CAL1157010.1"/>
    <property type="molecule type" value="Genomic_DNA"/>
</dbReference>
<dbReference type="EMBL" id="CAMXCT030003308">
    <property type="protein sequence ID" value="CAL4790947.1"/>
    <property type="molecule type" value="Genomic_DNA"/>
</dbReference>
<accession>A0A9P1D5H9</accession>
<reference evidence="2" key="2">
    <citation type="submission" date="2024-04" db="EMBL/GenBank/DDBJ databases">
        <authorList>
            <person name="Chen Y."/>
            <person name="Shah S."/>
            <person name="Dougan E. K."/>
            <person name="Thang M."/>
            <person name="Chan C."/>
        </authorList>
    </citation>
    <scope>NUCLEOTIDE SEQUENCE [LARGE SCALE GENOMIC DNA]</scope>
</reference>
<evidence type="ECO:0000313" key="1">
    <source>
        <dbReference type="EMBL" id="CAI4003635.1"/>
    </source>
</evidence>
<gene>
    <name evidence="1" type="ORF">C1SCF055_LOCUS29486</name>
</gene>